<dbReference type="Proteomes" id="UP001501470">
    <property type="component" value="Unassembled WGS sequence"/>
</dbReference>
<organism evidence="6 7">
    <name type="scientific">Dactylosporangium maewongense</name>
    <dbReference type="NCBI Taxonomy" id="634393"/>
    <lineage>
        <taxon>Bacteria</taxon>
        <taxon>Bacillati</taxon>
        <taxon>Actinomycetota</taxon>
        <taxon>Actinomycetes</taxon>
        <taxon>Micromonosporales</taxon>
        <taxon>Micromonosporaceae</taxon>
        <taxon>Dactylosporangium</taxon>
    </lineage>
</organism>
<keyword evidence="7" id="KW-1185">Reference proteome</keyword>
<dbReference type="EMBL" id="BAAAQD010000005">
    <property type="protein sequence ID" value="GAA1513158.1"/>
    <property type="molecule type" value="Genomic_DNA"/>
</dbReference>
<dbReference type="PROSITE" id="PS50977">
    <property type="entry name" value="HTH_TETR_2"/>
    <property type="match status" value="1"/>
</dbReference>
<keyword evidence="1" id="KW-0805">Transcription regulation</keyword>
<dbReference type="InterPro" id="IPR036271">
    <property type="entry name" value="Tet_transcr_reg_TetR-rel_C_sf"/>
</dbReference>
<protein>
    <submittedName>
        <fullName evidence="6">TetR/AcrR family transcriptional regulator</fullName>
    </submittedName>
</protein>
<gene>
    <name evidence="6" type="ORF">GCM10009827_029560</name>
</gene>
<name>A0ABN2A7N0_9ACTN</name>
<evidence type="ECO:0000256" key="3">
    <source>
        <dbReference type="ARBA" id="ARBA00023163"/>
    </source>
</evidence>
<keyword evidence="3" id="KW-0804">Transcription</keyword>
<dbReference type="Gene3D" id="1.10.357.10">
    <property type="entry name" value="Tetracycline Repressor, domain 2"/>
    <property type="match status" value="1"/>
</dbReference>
<evidence type="ECO:0000313" key="6">
    <source>
        <dbReference type="EMBL" id="GAA1513158.1"/>
    </source>
</evidence>
<accession>A0ABN2A7N0</accession>
<keyword evidence="2 4" id="KW-0238">DNA-binding</keyword>
<dbReference type="PANTHER" id="PTHR30055">
    <property type="entry name" value="HTH-TYPE TRANSCRIPTIONAL REGULATOR RUTR"/>
    <property type="match status" value="1"/>
</dbReference>
<dbReference type="PANTHER" id="PTHR30055:SF234">
    <property type="entry name" value="HTH-TYPE TRANSCRIPTIONAL REGULATOR BETI"/>
    <property type="match status" value="1"/>
</dbReference>
<proteinExistence type="predicted"/>
<dbReference type="SUPFAM" id="SSF46689">
    <property type="entry name" value="Homeodomain-like"/>
    <property type="match status" value="1"/>
</dbReference>
<feature type="DNA-binding region" description="H-T-H motif" evidence="4">
    <location>
        <begin position="28"/>
        <end position="47"/>
    </location>
</feature>
<reference evidence="6 7" key="1">
    <citation type="journal article" date="2019" name="Int. J. Syst. Evol. Microbiol.">
        <title>The Global Catalogue of Microorganisms (GCM) 10K type strain sequencing project: providing services to taxonomists for standard genome sequencing and annotation.</title>
        <authorList>
            <consortium name="The Broad Institute Genomics Platform"/>
            <consortium name="The Broad Institute Genome Sequencing Center for Infectious Disease"/>
            <person name="Wu L."/>
            <person name="Ma J."/>
        </authorList>
    </citation>
    <scope>NUCLEOTIDE SEQUENCE [LARGE SCALE GENOMIC DNA]</scope>
    <source>
        <strain evidence="6 7">JCM 15933</strain>
    </source>
</reference>
<evidence type="ECO:0000256" key="2">
    <source>
        <dbReference type="ARBA" id="ARBA00023125"/>
    </source>
</evidence>
<dbReference type="SUPFAM" id="SSF48498">
    <property type="entry name" value="Tetracyclin repressor-like, C-terminal domain"/>
    <property type="match status" value="1"/>
</dbReference>
<dbReference type="InterPro" id="IPR001647">
    <property type="entry name" value="HTH_TetR"/>
</dbReference>
<dbReference type="Pfam" id="PF21597">
    <property type="entry name" value="TetR_C_43"/>
    <property type="match status" value="1"/>
</dbReference>
<dbReference type="Pfam" id="PF00440">
    <property type="entry name" value="TetR_N"/>
    <property type="match status" value="1"/>
</dbReference>
<sequence length="182" mass="19482">MRADAERNRVRVLEAAEEVLARDGLAVSMRAVAERAGVGLGTIYRHFPTREALLQAIVVERVRRLAESAGPLLVAADPVEAFFAFLTRVVDVSARKKALADAVSGAGLDPKEGLGGIGGDMRAAIEALLLRAQTAGGVRADLRMPELLALLSAACLGAERNQWDDALRDRTLDLIFDGLRAR</sequence>
<dbReference type="PRINTS" id="PR00455">
    <property type="entry name" value="HTHTETR"/>
</dbReference>
<dbReference type="InterPro" id="IPR049445">
    <property type="entry name" value="TetR_SbtR-like_C"/>
</dbReference>
<comment type="caution">
    <text evidence="6">The sequence shown here is derived from an EMBL/GenBank/DDBJ whole genome shotgun (WGS) entry which is preliminary data.</text>
</comment>
<evidence type="ECO:0000259" key="5">
    <source>
        <dbReference type="PROSITE" id="PS50977"/>
    </source>
</evidence>
<evidence type="ECO:0000256" key="4">
    <source>
        <dbReference type="PROSITE-ProRule" id="PRU00335"/>
    </source>
</evidence>
<dbReference type="InterPro" id="IPR050109">
    <property type="entry name" value="HTH-type_TetR-like_transc_reg"/>
</dbReference>
<evidence type="ECO:0000256" key="1">
    <source>
        <dbReference type="ARBA" id="ARBA00023015"/>
    </source>
</evidence>
<evidence type="ECO:0000313" key="7">
    <source>
        <dbReference type="Proteomes" id="UP001501470"/>
    </source>
</evidence>
<feature type="domain" description="HTH tetR-type" evidence="5">
    <location>
        <begin position="6"/>
        <end position="65"/>
    </location>
</feature>
<dbReference type="InterPro" id="IPR009057">
    <property type="entry name" value="Homeodomain-like_sf"/>
</dbReference>